<evidence type="ECO:0000313" key="2">
    <source>
        <dbReference type="EMBL" id="RKN11365.1"/>
    </source>
</evidence>
<dbReference type="Gene3D" id="3.40.630.30">
    <property type="match status" value="1"/>
</dbReference>
<reference evidence="4 5" key="1">
    <citation type="submission" date="2018-09" db="EMBL/GenBank/DDBJ databases">
        <title>Streptomyces sp. nov. DS1-2, an endophytic actinomycete isolated from roots of Dendrobium scabrilingue.</title>
        <authorList>
            <person name="Kuncharoen N."/>
            <person name="Kudo T."/>
            <person name="Ohkuma M."/>
            <person name="Yuki M."/>
            <person name="Tanasupawat S."/>
        </authorList>
    </citation>
    <scope>NUCLEOTIDE SEQUENCE [LARGE SCALE GENOMIC DNA]</scope>
    <source>
        <strain evidence="2 5">AZ1-7</strain>
        <strain evidence="3 4">DS1-2</strain>
    </source>
</reference>
<name>A0A3A9WEC9_9ACTN</name>
<gene>
    <name evidence="3" type="ORF">D7318_04390</name>
    <name evidence="2" type="ORF">D7319_05265</name>
</gene>
<dbReference type="AlphaFoldDB" id="A0A3A9WEC9"/>
<protein>
    <submittedName>
        <fullName evidence="2">GNAT family N-acetyltransferase</fullName>
    </submittedName>
</protein>
<organism evidence="2 5">
    <name type="scientific">Streptomyces radicis</name>
    <dbReference type="NCBI Taxonomy" id="1750517"/>
    <lineage>
        <taxon>Bacteria</taxon>
        <taxon>Bacillati</taxon>
        <taxon>Actinomycetota</taxon>
        <taxon>Actinomycetes</taxon>
        <taxon>Kitasatosporales</taxon>
        <taxon>Streptomycetaceae</taxon>
        <taxon>Streptomyces</taxon>
    </lineage>
</organism>
<dbReference type="InterPro" id="IPR000182">
    <property type="entry name" value="GNAT_dom"/>
</dbReference>
<dbReference type="EMBL" id="RBDY01000002">
    <property type="protein sequence ID" value="RKN26613.1"/>
    <property type="molecule type" value="Genomic_DNA"/>
</dbReference>
<dbReference type="PROSITE" id="PS51186">
    <property type="entry name" value="GNAT"/>
    <property type="match status" value="1"/>
</dbReference>
<keyword evidence="4" id="KW-1185">Reference proteome</keyword>
<evidence type="ECO:0000313" key="4">
    <source>
        <dbReference type="Proteomes" id="UP000268652"/>
    </source>
</evidence>
<accession>A0A3A9WEC9</accession>
<dbReference type="InterPro" id="IPR016181">
    <property type="entry name" value="Acyl_CoA_acyltransferase"/>
</dbReference>
<dbReference type="Proteomes" id="UP000275024">
    <property type="component" value="Unassembled WGS sequence"/>
</dbReference>
<dbReference type="GO" id="GO:0016747">
    <property type="term" value="F:acyltransferase activity, transferring groups other than amino-acyl groups"/>
    <property type="evidence" value="ECO:0007669"/>
    <property type="project" value="InterPro"/>
</dbReference>
<dbReference type="EMBL" id="RBDX01000003">
    <property type="protein sequence ID" value="RKN11365.1"/>
    <property type="molecule type" value="Genomic_DNA"/>
</dbReference>
<comment type="caution">
    <text evidence="2">The sequence shown here is derived from an EMBL/GenBank/DDBJ whole genome shotgun (WGS) entry which is preliminary data.</text>
</comment>
<evidence type="ECO:0000313" key="5">
    <source>
        <dbReference type="Proteomes" id="UP000275024"/>
    </source>
</evidence>
<dbReference type="Proteomes" id="UP000268652">
    <property type="component" value="Unassembled WGS sequence"/>
</dbReference>
<keyword evidence="2" id="KW-0808">Transferase</keyword>
<feature type="domain" description="N-acetyltransferase" evidence="1">
    <location>
        <begin position="114"/>
        <end position="259"/>
    </location>
</feature>
<dbReference type="SUPFAM" id="SSF55729">
    <property type="entry name" value="Acyl-CoA N-acyltransferases (Nat)"/>
    <property type="match status" value="1"/>
</dbReference>
<dbReference type="Pfam" id="PF00583">
    <property type="entry name" value="Acetyltransf_1"/>
    <property type="match status" value="1"/>
</dbReference>
<sequence length="259" mass="26476">MEARVQRHIRALAARSPGPVRVGPFTVRHRPDWSSPYANYAIPDDGAEPSAADVLALIEAFEARDRLPRCEFLPACAPSVERALRAAGFAPESRAPVMVGTPDTLRAPPPVPGLTIGTPDGEAGLRWAAEIQHEAYGRAGAVGEGAIAALRRTLAEGGVVALAAFGTPGVPAGSGACTPPAEGLSELIGLGVVPALRRRGIGAAVTAHLAAGALRRGADAVWLEPADGGAARLYAALGFLAAGEKVAYTRSTGRVPALP</sequence>
<dbReference type="CDD" id="cd04301">
    <property type="entry name" value="NAT_SF"/>
    <property type="match status" value="1"/>
</dbReference>
<dbReference type="RefSeq" id="WP_120695492.1">
    <property type="nucleotide sequence ID" value="NZ_RBDX01000003.1"/>
</dbReference>
<dbReference type="OrthoDB" id="3814600at2"/>
<proteinExistence type="predicted"/>
<evidence type="ECO:0000259" key="1">
    <source>
        <dbReference type="PROSITE" id="PS51186"/>
    </source>
</evidence>
<evidence type="ECO:0000313" key="3">
    <source>
        <dbReference type="EMBL" id="RKN26613.1"/>
    </source>
</evidence>